<reference evidence="2" key="1">
    <citation type="submission" date="2022-11" db="UniProtKB">
        <authorList>
            <consortium name="WormBaseParasite"/>
        </authorList>
    </citation>
    <scope>IDENTIFICATION</scope>
</reference>
<dbReference type="WBParaSite" id="nRc.2.0.1.t34247-RA">
    <property type="protein sequence ID" value="nRc.2.0.1.t34247-RA"/>
    <property type="gene ID" value="nRc.2.0.1.g34247"/>
</dbReference>
<organism evidence="1 2">
    <name type="scientific">Romanomermis culicivorax</name>
    <name type="common">Nematode worm</name>
    <dbReference type="NCBI Taxonomy" id="13658"/>
    <lineage>
        <taxon>Eukaryota</taxon>
        <taxon>Metazoa</taxon>
        <taxon>Ecdysozoa</taxon>
        <taxon>Nematoda</taxon>
        <taxon>Enoplea</taxon>
        <taxon>Dorylaimia</taxon>
        <taxon>Mermithida</taxon>
        <taxon>Mermithoidea</taxon>
        <taxon>Mermithidae</taxon>
        <taxon>Romanomermis</taxon>
    </lineage>
</organism>
<keyword evidence="1" id="KW-1185">Reference proteome</keyword>
<evidence type="ECO:0000313" key="1">
    <source>
        <dbReference type="Proteomes" id="UP000887565"/>
    </source>
</evidence>
<proteinExistence type="predicted"/>
<evidence type="ECO:0000313" key="2">
    <source>
        <dbReference type="WBParaSite" id="nRc.2.0.1.t34247-RA"/>
    </source>
</evidence>
<name>A0A915K8N0_ROMCU</name>
<sequence>MDLILKTPDRTGATHPPTWLRSGLSLGLKAHLCSNFPTEQNGMQSTERTKPRRNFRSVRAGSVEDKKFYIFGKKYHRKALTVHRTTKHPTRYFCLKISTFYQRPRTFQLFSADGDSVTMAADNE</sequence>
<dbReference type="AlphaFoldDB" id="A0A915K8N0"/>
<protein>
    <submittedName>
        <fullName evidence="2">Uncharacterized protein</fullName>
    </submittedName>
</protein>
<dbReference type="Proteomes" id="UP000887565">
    <property type="component" value="Unplaced"/>
</dbReference>
<accession>A0A915K8N0</accession>